<evidence type="ECO:0000313" key="2">
    <source>
        <dbReference type="Proteomes" id="UP000281406"/>
    </source>
</evidence>
<sequence>MDIITAQRLVEETEEGLRKCARDFEGVKCAADEFVKWANGKLQEEEECELVVQAAFSESRIRKKKRMPGEHAEDEQFASADTDFEVKVHNVIVDTVIGSIQRRFSANAKLCSDFACLDPRNFAHVRENGLPSSALEEISKCLLRFDDRATVGTLCGELYSLASQWNRLKMSPLEGYIVRTASEIPQGGYCFCTELEMIFFAGWSGLAGWRALRALKDEGSLLPSPPPPPFTWVKQRLSAHLLCDFWNGFTGWSMHTDWSELMGWSVFWLTRYGPLLRRWR</sequence>
<dbReference type="OrthoDB" id="8923594at2759"/>
<organism evidence="1 2">
    <name type="scientific">Anabarilius grahami</name>
    <name type="common">Kanglang fish</name>
    <name type="synonym">Barilius grahami</name>
    <dbReference type="NCBI Taxonomy" id="495550"/>
    <lineage>
        <taxon>Eukaryota</taxon>
        <taxon>Metazoa</taxon>
        <taxon>Chordata</taxon>
        <taxon>Craniata</taxon>
        <taxon>Vertebrata</taxon>
        <taxon>Euteleostomi</taxon>
        <taxon>Actinopterygii</taxon>
        <taxon>Neopterygii</taxon>
        <taxon>Teleostei</taxon>
        <taxon>Ostariophysi</taxon>
        <taxon>Cypriniformes</taxon>
        <taxon>Xenocyprididae</taxon>
        <taxon>Xenocypridinae</taxon>
        <taxon>Xenocypridinae incertae sedis</taxon>
        <taxon>Anabarilius</taxon>
    </lineage>
</organism>
<dbReference type="Proteomes" id="UP000281406">
    <property type="component" value="Unassembled WGS sequence"/>
</dbReference>
<protein>
    <submittedName>
        <fullName evidence="1">Uncharacterized protein</fullName>
    </submittedName>
</protein>
<dbReference type="EMBL" id="RJVU01055166">
    <property type="protein sequence ID" value="ROK88145.1"/>
    <property type="molecule type" value="Genomic_DNA"/>
</dbReference>
<evidence type="ECO:0000313" key="1">
    <source>
        <dbReference type="EMBL" id="ROK88145.1"/>
    </source>
</evidence>
<name>A0A3N0Y0K9_ANAGA</name>
<reference evidence="1 2" key="1">
    <citation type="submission" date="2018-10" db="EMBL/GenBank/DDBJ databases">
        <title>Genome assembly for a Yunnan-Guizhou Plateau 3E fish, Anabarilius grahami (Regan), and its evolutionary and genetic applications.</title>
        <authorList>
            <person name="Jiang W."/>
        </authorList>
    </citation>
    <scope>NUCLEOTIDE SEQUENCE [LARGE SCALE GENOMIC DNA]</scope>
    <source>
        <strain evidence="1">AG-KIZ</strain>
        <tissue evidence="1">Muscle</tissue>
    </source>
</reference>
<proteinExistence type="predicted"/>
<gene>
    <name evidence="1" type="ORF">DPX16_0789</name>
</gene>
<accession>A0A3N0Y0K9</accession>
<dbReference type="AlphaFoldDB" id="A0A3N0Y0K9"/>
<keyword evidence="2" id="KW-1185">Reference proteome</keyword>
<comment type="caution">
    <text evidence="1">The sequence shown here is derived from an EMBL/GenBank/DDBJ whole genome shotgun (WGS) entry which is preliminary data.</text>
</comment>